<dbReference type="InterPro" id="IPR002347">
    <property type="entry name" value="SDR_fam"/>
</dbReference>
<accession>A0A7H8QHF4</accession>
<evidence type="ECO:0000256" key="2">
    <source>
        <dbReference type="ARBA" id="ARBA00022857"/>
    </source>
</evidence>
<evidence type="ECO:0000313" key="5">
    <source>
        <dbReference type="Proteomes" id="UP000509510"/>
    </source>
</evidence>
<dbReference type="PANTHER" id="PTHR43963">
    <property type="entry name" value="CARBONYL REDUCTASE 1-RELATED"/>
    <property type="match status" value="1"/>
</dbReference>
<dbReference type="SUPFAM" id="SSF51735">
    <property type="entry name" value="NAD(P)-binding Rossmann-fold domains"/>
    <property type="match status" value="1"/>
</dbReference>
<dbReference type="OrthoDB" id="191139at2759"/>
<dbReference type="GeneID" id="55987989"/>
<dbReference type="Pfam" id="PF00106">
    <property type="entry name" value="adh_short"/>
    <property type="match status" value="1"/>
</dbReference>
<dbReference type="KEGG" id="trg:TRUGW13939_00476"/>
<name>A0A7H8QHF4_TALRU</name>
<dbReference type="GO" id="GO:0016616">
    <property type="term" value="F:oxidoreductase activity, acting on the CH-OH group of donors, NAD or NADP as acceptor"/>
    <property type="evidence" value="ECO:0007669"/>
    <property type="project" value="InterPro"/>
</dbReference>
<evidence type="ECO:0000256" key="1">
    <source>
        <dbReference type="ARBA" id="ARBA00006484"/>
    </source>
</evidence>
<dbReference type="PRINTS" id="PR00081">
    <property type="entry name" value="GDHRDH"/>
</dbReference>
<dbReference type="InterPro" id="IPR045313">
    <property type="entry name" value="CBR1-like"/>
</dbReference>
<keyword evidence="3" id="KW-0560">Oxidoreductase</keyword>
<keyword evidence="2" id="KW-0521">NADP</keyword>
<evidence type="ECO:0000313" key="4">
    <source>
        <dbReference type="EMBL" id="QKX53397.1"/>
    </source>
</evidence>
<gene>
    <name evidence="4" type="ORF">TRUGW13939_00476</name>
</gene>
<dbReference type="CDD" id="cd05324">
    <property type="entry name" value="carb_red_PTCR-like_SDR_c"/>
    <property type="match status" value="1"/>
</dbReference>
<dbReference type="EMBL" id="CP055898">
    <property type="protein sequence ID" value="QKX53397.1"/>
    <property type="molecule type" value="Genomic_DNA"/>
</dbReference>
<sequence>MSKTIALISGANQGIGLAAATRLAREFGYQVIIGSRNAENGAKEATKLQTEGLAVDSVQLDLTSDESIERAADYISSKYGKLDVLVNNAGILIDVGVANANPELPTRELFEKTFSTNVTGTACLTEAMIPLLRKSDQRPRLVFVSSIMGSITESLDQTSAWYEGEYRAYDASKAAANMLAVNYNRILRDVRARVNVACPGLVATNLTKYTAYGGTPEDGARRIVQLATLAEDDETTGTFSNVHGGIAW</sequence>
<dbReference type="RefSeq" id="XP_035339576.1">
    <property type="nucleotide sequence ID" value="XM_035483683.1"/>
</dbReference>
<dbReference type="Proteomes" id="UP000509510">
    <property type="component" value="Chromosome I"/>
</dbReference>
<comment type="similarity">
    <text evidence="1">Belongs to the short-chain dehydrogenases/reductases (SDR) family.</text>
</comment>
<reference evidence="5" key="1">
    <citation type="submission" date="2020-06" db="EMBL/GenBank/DDBJ databases">
        <title>A chromosome-scale genome assembly of Talaromyces rugulosus W13939.</title>
        <authorList>
            <person name="Wang B."/>
            <person name="Guo L."/>
            <person name="Ye K."/>
            <person name="Wang L."/>
        </authorList>
    </citation>
    <scope>NUCLEOTIDE SEQUENCE [LARGE SCALE GENOMIC DNA]</scope>
    <source>
        <strain evidence="5">W13939</strain>
    </source>
</reference>
<dbReference type="InterPro" id="IPR036291">
    <property type="entry name" value="NAD(P)-bd_dom_sf"/>
</dbReference>
<proteinExistence type="inferred from homology"/>
<keyword evidence="5" id="KW-1185">Reference proteome</keyword>
<dbReference type="Gene3D" id="3.40.50.720">
    <property type="entry name" value="NAD(P)-binding Rossmann-like Domain"/>
    <property type="match status" value="1"/>
</dbReference>
<evidence type="ECO:0000256" key="3">
    <source>
        <dbReference type="ARBA" id="ARBA00023002"/>
    </source>
</evidence>
<organism evidence="4 5">
    <name type="scientific">Talaromyces rugulosus</name>
    <name type="common">Penicillium rugulosum</name>
    <dbReference type="NCBI Taxonomy" id="121627"/>
    <lineage>
        <taxon>Eukaryota</taxon>
        <taxon>Fungi</taxon>
        <taxon>Dikarya</taxon>
        <taxon>Ascomycota</taxon>
        <taxon>Pezizomycotina</taxon>
        <taxon>Eurotiomycetes</taxon>
        <taxon>Eurotiomycetidae</taxon>
        <taxon>Eurotiales</taxon>
        <taxon>Trichocomaceae</taxon>
        <taxon>Talaromyces</taxon>
        <taxon>Talaromyces sect. Islandici</taxon>
    </lineage>
</organism>
<protein>
    <submittedName>
        <fullName evidence="4">Uncharacterized protein</fullName>
    </submittedName>
</protein>
<dbReference type="AlphaFoldDB" id="A0A7H8QHF4"/>
<dbReference type="PANTHER" id="PTHR43963:SF6">
    <property type="entry name" value="CHAIN DEHYDROGENASE FAMILY PROTEIN, PUTATIVE (AFU_ORTHOLOGUE AFUA_3G15350)-RELATED"/>
    <property type="match status" value="1"/>
</dbReference>